<feature type="repeat" description="RCC1" evidence="2">
    <location>
        <begin position="123"/>
        <end position="174"/>
    </location>
</feature>
<keyword evidence="4" id="KW-1133">Transmembrane helix</keyword>
<feature type="transmembrane region" description="Helical" evidence="4">
    <location>
        <begin position="1003"/>
        <end position="1025"/>
    </location>
</feature>
<evidence type="ECO:0000256" key="2">
    <source>
        <dbReference type="PROSITE-ProRule" id="PRU00235"/>
    </source>
</evidence>
<feature type="region of interest" description="Disordered" evidence="3">
    <location>
        <begin position="1"/>
        <end position="104"/>
    </location>
</feature>
<dbReference type="Pfam" id="PF25390">
    <property type="entry name" value="WD40_RLD"/>
    <property type="match status" value="1"/>
</dbReference>
<dbReference type="SUPFAM" id="SSF50985">
    <property type="entry name" value="RCC1/BLIP-II"/>
    <property type="match status" value="1"/>
</dbReference>
<dbReference type="AlphaFoldDB" id="A0AB34K673"/>
<protein>
    <recommendedName>
        <fullName evidence="5">RCC1-like domain-containing protein</fullName>
    </recommendedName>
</protein>
<feature type="compositionally biased region" description="Pro residues" evidence="3">
    <location>
        <begin position="86"/>
        <end position="98"/>
    </location>
</feature>
<feature type="transmembrane region" description="Helical" evidence="4">
    <location>
        <begin position="1061"/>
        <end position="1079"/>
    </location>
</feature>
<keyword evidence="7" id="KW-1185">Reference proteome</keyword>
<keyword evidence="4" id="KW-0812">Transmembrane</keyword>
<feature type="transmembrane region" description="Helical" evidence="4">
    <location>
        <begin position="732"/>
        <end position="751"/>
    </location>
</feature>
<dbReference type="PANTHER" id="PTHR22872">
    <property type="entry name" value="BTK-BINDING PROTEIN-RELATED"/>
    <property type="match status" value="1"/>
</dbReference>
<dbReference type="InterPro" id="IPR000408">
    <property type="entry name" value="Reg_chr_condens"/>
</dbReference>
<evidence type="ECO:0000256" key="1">
    <source>
        <dbReference type="ARBA" id="ARBA00022737"/>
    </source>
</evidence>
<feature type="transmembrane region" description="Helical" evidence="4">
    <location>
        <begin position="701"/>
        <end position="720"/>
    </location>
</feature>
<keyword evidence="4" id="KW-0472">Membrane</keyword>
<feature type="compositionally biased region" description="Pro residues" evidence="3">
    <location>
        <begin position="44"/>
        <end position="53"/>
    </location>
</feature>
<dbReference type="PROSITE" id="PS00626">
    <property type="entry name" value="RCC1_2"/>
    <property type="match status" value="2"/>
</dbReference>
<accession>A0AB34K673</accession>
<feature type="repeat" description="RCC1" evidence="2">
    <location>
        <begin position="334"/>
        <end position="385"/>
    </location>
</feature>
<reference evidence="6 7" key="1">
    <citation type="journal article" date="2024" name="Science">
        <title>Giant polyketide synthase enzymes in the biosynthesis of giant marine polyether toxins.</title>
        <authorList>
            <person name="Fallon T.R."/>
            <person name="Shende V.V."/>
            <person name="Wierzbicki I.H."/>
            <person name="Pendleton A.L."/>
            <person name="Watervoot N.F."/>
            <person name="Auber R.P."/>
            <person name="Gonzalez D.J."/>
            <person name="Wisecaver J.H."/>
            <person name="Moore B.S."/>
        </authorList>
    </citation>
    <scope>NUCLEOTIDE SEQUENCE [LARGE SCALE GENOMIC DNA]</scope>
    <source>
        <strain evidence="6 7">12B1</strain>
    </source>
</reference>
<feature type="repeat" description="RCC1" evidence="2">
    <location>
        <begin position="175"/>
        <end position="226"/>
    </location>
</feature>
<keyword evidence="1" id="KW-0677">Repeat</keyword>
<dbReference type="EMBL" id="JBGBPQ010000002">
    <property type="protein sequence ID" value="KAL1528476.1"/>
    <property type="molecule type" value="Genomic_DNA"/>
</dbReference>
<dbReference type="PROSITE" id="PS50012">
    <property type="entry name" value="RCC1_3"/>
    <property type="match status" value="7"/>
</dbReference>
<feature type="transmembrane region" description="Helical" evidence="4">
    <location>
        <begin position="857"/>
        <end position="874"/>
    </location>
</feature>
<evidence type="ECO:0000256" key="4">
    <source>
        <dbReference type="SAM" id="Phobius"/>
    </source>
</evidence>
<feature type="repeat" description="RCC1" evidence="2">
    <location>
        <begin position="439"/>
        <end position="492"/>
    </location>
</feature>
<dbReference type="Gene3D" id="2.130.10.30">
    <property type="entry name" value="Regulator of chromosome condensation 1/beta-lactamase-inhibitor protein II"/>
    <property type="match status" value="2"/>
</dbReference>
<gene>
    <name evidence="6" type="ORF">AB1Y20_009819</name>
</gene>
<feature type="transmembrane region" description="Helical" evidence="4">
    <location>
        <begin position="647"/>
        <end position="668"/>
    </location>
</feature>
<comment type="caution">
    <text evidence="6">The sequence shown here is derived from an EMBL/GenBank/DDBJ whole genome shotgun (WGS) entry which is preliminary data.</text>
</comment>
<evidence type="ECO:0000259" key="5">
    <source>
        <dbReference type="Pfam" id="PF25390"/>
    </source>
</evidence>
<feature type="transmembrane region" description="Helical" evidence="4">
    <location>
        <begin position="675"/>
        <end position="695"/>
    </location>
</feature>
<dbReference type="InterPro" id="IPR051625">
    <property type="entry name" value="Signaling_Regulatory_Domain"/>
</dbReference>
<feature type="transmembrane region" description="Helical" evidence="4">
    <location>
        <begin position="1032"/>
        <end position="1049"/>
    </location>
</feature>
<feature type="transmembrane region" description="Helical" evidence="4">
    <location>
        <begin position="608"/>
        <end position="627"/>
    </location>
</feature>
<evidence type="ECO:0000313" key="6">
    <source>
        <dbReference type="EMBL" id="KAL1528476.1"/>
    </source>
</evidence>
<name>A0AB34K673_PRYPA</name>
<evidence type="ECO:0000256" key="3">
    <source>
        <dbReference type="SAM" id="MobiDB-lite"/>
    </source>
</evidence>
<evidence type="ECO:0000313" key="7">
    <source>
        <dbReference type="Proteomes" id="UP001515480"/>
    </source>
</evidence>
<feature type="compositionally biased region" description="Low complexity" evidence="3">
    <location>
        <begin position="19"/>
        <end position="43"/>
    </location>
</feature>
<feature type="compositionally biased region" description="Basic and acidic residues" evidence="3">
    <location>
        <begin position="56"/>
        <end position="65"/>
    </location>
</feature>
<feature type="repeat" description="RCC1" evidence="2">
    <location>
        <begin position="387"/>
        <end position="438"/>
    </location>
</feature>
<dbReference type="InterPro" id="IPR058923">
    <property type="entry name" value="RCC1-like_dom"/>
</dbReference>
<proteinExistence type="predicted"/>
<feature type="transmembrane region" description="Helical" evidence="4">
    <location>
        <begin position="530"/>
        <end position="556"/>
    </location>
</feature>
<organism evidence="6 7">
    <name type="scientific">Prymnesium parvum</name>
    <name type="common">Toxic golden alga</name>
    <dbReference type="NCBI Taxonomy" id="97485"/>
    <lineage>
        <taxon>Eukaryota</taxon>
        <taxon>Haptista</taxon>
        <taxon>Haptophyta</taxon>
        <taxon>Prymnesiophyceae</taxon>
        <taxon>Prymnesiales</taxon>
        <taxon>Prymnesiaceae</taxon>
        <taxon>Prymnesium</taxon>
    </lineage>
</organism>
<dbReference type="PRINTS" id="PR00633">
    <property type="entry name" value="RCCNDNSATION"/>
</dbReference>
<feature type="domain" description="RCC1-like" evidence="5">
    <location>
        <begin position="125"/>
        <end position="488"/>
    </location>
</feature>
<feature type="repeat" description="RCC1" evidence="2">
    <location>
        <begin position="282"/>
        <end position="333"/>
    </location>
</feature>
<dbReference type="Proteomes" id="UP001515480">
    <property type="component" value="Unassembled WGS sequence"/>
</dbReference>
<feature type="transmembrane region" description="Helical" evidence="4">
    <location>
        <begin position="785"/>
        <end position="805"/>
    </location>
</feature>
<dbReference type="InterPro" id="IPR009091">
    <property type="entry name" value="RCC1/BLIP-II"/>
</dbReference>
<feature type="repeat" description="RCC1" evidence="2">
    <location>
        <begin position="227"/>
        <end position="281"/>
    </location>
</feature>
<sequence>MMMMHASSRDLSPRSRLHAPPVSAVSPSPFRQAGRPPAAAAAPAAPPHTPPARQPRSPDAKRTDAPPHGAMTTPTPVLTRREEKPPPSTAPPAAPDAPSPALSFLSHSQSMDEVSDLLFRHRALLLTWGDGADGQLGHSDFSNRIIPQAVHYFKSTTLVAVLCGSRSTLALDQDGRVFSWGKGEYGTLGTGERRTALRPRLVERLVRHPIAALAIRGSHVLALEENGQTWAWGKNDDGQLGLGEGHSLEGTSVPQRIPSLVGVRVTAIACGRTHSVLLDESGQLWSWGSGDDGVLGHGDTRARREPTKCAALAEQQMLSVACGSRHTLALASDGTLYSWGWGVYGQLGHGDVLSRRVPTAVQALREQKISVLACGYRHSMVLCRAPQAVWAWGWGQHGQLGLGKWVDELQPQRMKAFTDVSVKKLCLGGRHSLALCSDGRLYTWGRDEDGQLGLGAQGARCVPTPVEALATKPIALFDASCGWAHSACLVRAQMRGPSPSFDASPMPASEVDQMAASWRMMRREKAKAKVMPDLFVMSDFEGLFGLLLGTAIQFMLFETILCKSCGFTLTMIAEEVLPGATSSYFFGHLFFAIQATHLSRKTRNPVTALPQGINIVTFFAFTQLIMAPEYKRQLKSGVGTDQAARGAYNTGLAACFILGCLEMLALPFVNSLRKLIPRAAMLAAIAGVSLTFITMGFAVQVWAAPGTALVSMLLMLHFYAGNVKLPYKVPGGIVAVATGCFLSAASSWLGYDWAESVAIPFHHTSALHLPLPQLDFLSVLFEPAFYGYTSIILPMLLVNLINNLANIEAASVVGDRYDAQSCLLATAAIDVVSALLGNPFPACVYLGHAAYKTMGCRVGYVYLNLVPAAYFGLMQGASGLQRYVPIETGVGFLLWIGLQITASGFESDQDPEGWRHGPAVAIGLLPSLAAWSWQAVATTFVATRDLLCESKVGQSGEMMATSVPELCTMELADMIQKASTPIDTNSPLADFQWQLSSLFLSGLYALANGYLLSAIVLSSMLVHFIEGKFNNAAIWLTLAAAASLLGLMHSPFVDPRNTNPLFPIMYLISAAFVYVSHILRNQAEQIRELQEDATAVHLRQRVQPLLLHVKMPLLTRAYHATGDAVAIATAKLASWLPPSISSRLFTPVPHWLEEPEDEVSRSEGDLFHREELTQVRVYESSTSGHSSSLFDDLQRSRPLLHDFKH</sequence>